<dbReference type="AlphaFoldDB" id="A0A1Y1VR33"/>
<dbReference type="Proteomes" id="UP000193498">
    <property type="component" value="Unassembled WGS sequence"/>
</dbReference>
<dbReference type="EMBL" id="MCFE01001270">
    <property type="protein sequence ID" value="ORX63748.1"/>
    <property type="molecule type" value="Genomic_DNA"/>
</dbReference>
<feature type="region of interest" description="Disordered" evidence="1">
    <location>
        <begin position="64"/>
        <end position="106"/>
    </location>
</feature>
<organism evidence="2 3">
    <name type="scientific">Basidiobolus meristosporus CBS 931.73</name>
    <dbReference type="NCBI Taxonomy" id="1314790"/>
    <lineage>
        <taxon>Eukaryota</taxon>
        <taxon>Fungi</taxon>
        <taxon>Fungi incertae sedis</taxon>
        <taxon>Zoopagomycota</taxon>
        <taxon>Entomophthoromycotina</taxon>
        <taxon>Basidiobolomycetes</taxon>
        <taxon>Basidiobolales</taxon>
        <taxon>Basidiobolaceae</taxon>
        <taxon>Basidiobolus</taxon>
    </lineage>
</organism>
<protein>
    <submittedName>
        <fullName evidence="2">Uncharacterized protein</fullName>
    </submittedName>
</protein>
<comment type="caution">
    <text evidence="2">The sequence shown here is derived from an EMBL/GenBank/DDBJ whole genome shotgun (WGS) entry which is preliminary data.</text>
</comment>
<gene>
    <name evidence="2" type="ORF">K493DRAFT_322079</name>
</gene>
<feature type="compositionally biased region" description="Polar residues" evidence="1">
    <location>
        <begin position="80"/>
        <end position="93"/>
    </location>
</feature>
<name>A0A1Y1VR33_9FUNG</name>
<accession>A0A1Y1VR33</accession>
<evidence type="ECO:0000313" key="3">
    <source>
        <dbReference type="Proteomes" id="UP000193498"/>
    </source>
</evidence>
<sequence length="128" mass="13483">MVLINAAALSLLISPARQSIDHRLLARSKTIIIQATTPVTTLPTGAMNMDHVINDDVDADYHGNDHDSRYHGKTGRICQPSHSSLASADSDISPTPPPAAESNTSPCTKAVDLDLKLLGDSAVKACAL</sequence>
<evidence type="ECO:0000256" key="1">
    <source>
        <dbReference type="SAM" id="MobiDB-lite"/>
    </source>
</evidence>
<keyword evidence="3" id="KW-1185">Reference proteome</keyword>
<evidence type="ECO:0000313" key="2">
    <source>
        <dbReference type="EMBL" id="ORX63748.1"/>
    </source>
</evidence>
<reference evidence="2 3" key="1">
    <citation type="submission" date="2016-07" db="EMBL/GenBank/DDBJ databases">
        <title>Pervasive Adenine N6-methylation of Active Genes in Fungi.</title>
        <authorList>
            <consortium name="DOE Joint Genome Institute"/>
            <person name="Mondo S.J."/>
            <person name="Dannebaum R.O."/>
            <person name="Kuo R.C."/>
            <person name="Labutti K."/>
            <person name="Haridas S."/>
            <person name="Kuo A."/>
            <person name="Salamov A."/>
            <person name="Ahrendt S.R."/>
            <person name="Lipzen A."/>
            <person name="Sullivan W."/>
            <person name="Andreopoulos W.B."/>
            <person name="Clum A."/>
            <person name="Lindquist E."/>
            <person name="Daum C."/>
            <person name="Ramamoorthy G.K."/>
            <person name="Gryganskyi A."/>
            <person name="Culley D."/>
            <person name="Magnuson J.K."/>
            <person name="James T.Y."/>
            <person name="O'Malley M.A."/>
            <person name="Stajich J.E."/>
            <person name="Spatafora J.W."/>
            <person name="Visel A."/>
            <person name="Grigoriev I.V."/>
        </authorList>
    </citation>
    <scope>NUCLEOTIDE SEQUENCE [LARGE SCALE GENOMIC DNA]</scope>
    <source>
        <strain evidence="2 3">CBS 931.73</strain>
    </source>
</reference>
<dbReference type="InParanoid" id="A0A1Y1VR33"/>
<proteinExistence type="predicted"/>